<feature type="compositionally biased region" description="Basic and acidic residues" evidence="1">
    <location>
        <begin position="151"/>
        <end position="162"/>
    </location>
</feature>
<accession>Q0CIU0</accession>
<dbReference type="HOGENOM" id="CLU_1547220_0_0_1"/>
<protein>
    <submittedName>
        <fullName evidence="2">Uncharacterized protein</fullName>
    </submittedName>
</protein>
<dbReference type="RefSeq" id="XP_001215572.1">
    <property type="nucleotide sequence ID" value="XM_001215572.1"/>
</dbReference>
<sequence length="173" mass="19995">MRIAANRNAYIIDYKQYTYRVHVLSDSQPFILFPLEAPVRHGLPQYNILRTTRYFNYVVALVVYKQLKKAMHKTQTLEFPPAVKPKVKDKCEEARNLLEEFANLLKIYDYQVDPDNCYEHLETLTTNRSTTYSSDEAPPRKPGFLSLMPKSSDKASDTESDNHSSSTNPPSKE</sequence>
<dbReference type="Proteomes" id="UP000007963">
    <property type="component" value="Unassembled WGS sequence"/>
</dbReference>
<evidence type="ECO:0000256" key="1">
    <source>
        <dbReference type="SAM" id="MobiDB-lite"/>
    </source>
</evidence>
<organism evidence="2 3">
    <name type="scientific">Aspergillus terreus (strain NIH 2624 / FGSC A1156)</name>
    <dbReference type="NCBI Taxonomy" id="341663"/>
    <lineage>
        <taxon>Eukaryota</taxon>
        <taxon>Fungi</taxon>
        <taxon>Dikarya</taxon>
        <taxon>Ascomycota</taxon>
        <taxon>Pezizomycotina</taxon>
        <taxon>Eurotiomycetes</taxon>
        <taxon>Eurotiomycetidae</taxon>
        <taxon>Eurotiales</taxon>
        <taxon>Aspergillaceae</taxon>
        <taxon>Aspergillus</taxon>
        <taxon>Aspergillus subgen. Circumdati</taxon>
    </lineage>
</organism>
<reference evidence="3" key="1">
    <citation type="submission" date="2005-09" db="EMBL/GenBank/DDBJ databases">
        <title>Annotation of the Aspergillus terreus NIH2624 genome.</title>
        <authorList>
            <person name="Birren B.W."/>
            <person name="Lander E.S."/>
            <person name="Galagan J.E."/>
            <person name="Nusbaum C."/>
            <person name="Devon K."/>
            <person name="Henn M."/>
            <person name="Ma L.-J."/>
            <person name="Jaffe D.B."/>
            <person name="Butler J."/>
            <person name="Alvarez P."/>
            <person name="Gnerre S."/>
            <person name="Grabherr M."/>
            <person name="Kleber M."/>
            <person name="Mauceli E.W."/>
            <person name="Brockman W."/>
            <person name="Rounsley S."/>
            <person name="Young S.K."/>
            <person name="LaButti K."/>
            <person name="Pushparaj V."/>
            <person name="DeCaprio D."/>
            <person name="Crawford M."/>
            <person name="Koehrsen M."/>
            <person name="Engels R."/>
            <person name="Montgomery P."/>
            <person name="Pearson M."/>
            <person name="Howarth C."/>
            <person name="Larson L."/>
            <person name="Luoma S."/>
            <person name="White J."/>
            <person name="Alvarado L."/>
            <person name="Kodira C.D."/>
            <person name="Zeng Q."/>
            <person name="Oleary S."/>
            <person name="Yandava C."/>
            <person name="Denning D.W."/>
            <person name="Nierman W.C."/>
            <person name="Milne T."/>
            <person name="Madden K."/>
        </authorList>
    </citation>
    <scope>NUCLEOTIDE SEQUENCE [LARGE SCALE GENOMIC DNA]</scope>
    <source>
        <strain evidence="3">NIH 2624 / FGSC A1156</strain>
    </source>
</reference>
<name>Q0CIU0_ASPTN</name>
<evidence type="ECO:0000313" key="3">
    <source>
        <dbReference type="Proteomes" id="UP000007963"/>
    </source>
</evidence>
<gene>
    <name evidence="2" type="ORF">ATEG_06394</name>
</gene>
<dbReference type="AlphaFoldDB" id="Q0CIU0"/>
<evidence type="ECO:0000313" key="2">
    <source>
        <dbReference type="EMBL" id="EAU32938.1"/>
    </source>
</evidence>
<feature type="compositionally biased region" description="Polar residues" evidence="1">
    <location>
        <begin position="163"/>
        <end position="173"/>
    </location>
</feature>
<feature type="region of interest" description="Disordered" evidence="1">
    <location>
        <begin position="129"/>
        <end position="173"/>
    </location>
</feature>
<proteinExistence type="predicted"/>
<dbReference type="GeneID" id="4322176"/>
<dbReference type="VEuPathDB" id="FungiDB:ATEG_06394"/>
<dbReference type="EMBL" id="CH476602">
    <property type="protein sequence ID" value="EAU32938.1"/>
    <property type="molecule type" value="Genomic_DNA"/>
</dbReference>